<protein>
    <submittedName>
        <fullName evidence="1">Uncharacterized protein</fullName>
    </submittedName>
</protein>
<sequence length="1265" mass="144155">MNFVKNGPDIPERLLQAHEDGRVVFFCGAGVSYPARLPGFAGLVEKLYTALGATPSAVQQAAIKAGQFDTAVGLLEADIVGGRKEAKVRKALAEILKPDLGAPNATATHEALLTLSKTREGRTRIITTNFDRLFEEVIAAKSLPVERFQAPLLPVPKNRWNGLVYLHGLLTSASTPSDLDRLVVSSGDFGLAYLTERWAARFVSELFRNYTVCFVGYSINDPVLRYMMDALAADGLLGEAQPEMFAFGSCSKGKEEERANEWRAKNVTPILYREHNRHAYLHKTLRAWADTYRDGVRGKERIVVECAMARPLASTRQDDFVGRLLWALSDPGGLPARRFADLDPVPSLDWLEPLSEERYRHCDLGRFGVPPRATVDDKLTFSLTGRPSPYPLAPLMCLVDAGARSSRWDEVMRQLARWLIRHLDDPALLLWLVKRGGQLHDDLVWWIEHRLDELAKLEREGNTAELARICEGAPNATPGPLMRTLWRLLLTGRVKSWLRDFDLYRWRDRFKRDGLTTTLRLELRETLTPRVSLRESFRWPAEESDDSKPERIKDLVEWEIVLSSDHVHSSLRDMPKDKHWTAALPELLPDFSALLRDALDLMRELGSAEDRSDLSYMHQPSISEHPQNRDFHDWTALIELTRDAWLATASRSPERAVLAAESWWHTPYPLFRRLAFFAAAQDDVIPLRRALDWLLAADHWWLWSVETEREAMRLLVALAPQLDAVMLRELEQAVLAGPPREMFNDDIEPERWMRIVDREIWLRLAKIAEAGAALDVTGKERLEALAAQYPDWQLAADQRDEFPYWMESGWMGDRDPWRDFVSIPRSRRGLLNYLIANPVLADSKQDDWRKRCEDSFQATAYALCHMARQNVWPDDRWRDALQAWSEAKLLGRSWRYMAPVLADADDDLLQTLAHGVSRWLQVIAKTFEGHEAHFFGLARRILALDHQDGVDTDEPVMRAINHPVGKVTEALLRWWYRGSLEDGQGLPAKLKPTFIELCDTRIEKFRHGRVLLAANVIALFRVDREWAMQHLLPLFDWHRSQAEARAAWEGFLCSPRLYRPFMEVLKPAFLDTAHHYAALGKHRGQYASLLTFAALDPGDIFTTAELAAATRALPPDGLHDASQALVRALEGAGDQRADYWSNRCAPYLHAIWPKTRDNICPAIAKSLGSLCIAAQDAFPEALALLRAWLQPLAHPDYLVHRLHEANLCGRFPEQALEFLSLVIREQAQWPPHDLGACLEAVRTAMSELEADPRFDRLMAYLRRHG</sequence>
<comment type="caution">
    <text evidence="1">The sequence shown here is derived from an EMBL/GenBank/DDBJ whole genome shotgun (WGS) entry which is preliminary data.</text>
</comment>
<dbReference type="Proteomes" id="UP000215181">
    <property type="component" value="Unassembled WGS sequence"/>
</dbReference>
<organism evidence="1 2">
    <name type="scientific">Thauera propionica</name>
    <dbReference type="NCBI Taxonomy" id="2019431"/>
    <lineage>
        <taxon>Bacteria</taxon>
        <taxon>Pseudomonadati</taxon>
        <taxon>Pseudomonadota</taxon>
        <taxon>Betaproteobacteria</taxon>
        <taxon>Rhodocyclales</taxon>
        <taxon>Zoogloeaceae</taxon>
        <taxon>Thauera</taxon>
    </lineage>
</organism>
<gene>
    <name evidence="1" type="ORF">CGK74_03460</name>
</gene>
<evidence type="ECO:0000313" key="2">
    <source>
        <dbReference type="Proteomes" id="UP000215181"/>
    </source>
</evidence>
<name>A0A235F2X2_9RHOO</name>
<dbReference type="OrthoDB" id="2077946at2"/>
<dbReference type="NCBIfam" id="NF041818">
    <property type="entry name" value="Dsr1"/>
    <property type="match status" value="1"/>
</dbReference>
<dbReference type="Gene3D" id="3.40.50.1220">
    <property type="entry name" value="TPP-binding domain"/>
    <property type="match status" value="1"/>
</dbReference>
<dbReference type="EMBL" id="NOIH01000003">
    <property type="protein sequence ID" value="OYD55618.1"/>
    <property type="molecule type" value="Genomic_DNA"/>
</dbReference>
<dbReference type="SUPFAM" id="SSF52467">
    <property type="entry name" value="DHS-like NAD/FAD-binding domain"/>
    <property type="match status" value="1"/>
</dbReference>
<proteinExistence type="predicted"/>
<keyword evidence="2" id="KW-1185">Reference proteome</keyword>
<dbReference type="Pfam" id="PF13289">
    <property type="entry name" value="SIR2_2"/>
    <property type="match status" value="1"/>
</dbReference>
<evidence type="ECO:0000313" key="1">
    <source>
        <dbReference type="EMBL" id="OYD55618.1"/>
    </source>
</evidence>
<accession>A0A235F2X2</accession>
<dbReference type="RefSeq" id="WP_094267430.1">
    <property type="nucleotide sequence ID" value="NZ_NOIH01000003.1"/>
</dbReference>
<dbReference type="AlphaFoldDB" id="A0A235F2X2"/>
<dbReference type="InterPro" id="IPR029035">
    <property type="entry name" value="DHS-like_NAD/FAD-binding_dom"/>
</dbReference>
<reference evidence="1 2" key="1">
    <citation type="submission" date="2017-07" db="EMBL/GenBank/DDBJ databases">
        <title>Thauera sp. KNDSS-Mac4 genome sequence and assembly.</title>
        <authorList>
            <person name="Mayilraj S."/>
        </authorList>
    </citation>
    <scope>NUCLEOTIDE SEQUENCE [LARGE SCALE GENOMIC DNA]</scope>
    <source>
        <strain evidence="1 2">KNDSS-Mac4</strain>
    </source>
</reference>